<gene>
    <name evidence="2" type="ORF">EDC26_104292</name>
</gene>
<evidence type="ECO:0000313" key="2">
    <source>
        <dbReference type="EMBL" id="TCT09132.1"/>
    </source>
</evidence>
<evidence type="ECO:0000256" key="1">
    <source>
        <dbReference type="SAM" id="Phobius"/>
    </source>
</evidence>
<proteinExistence type="predicted"/>
<comment type="caution">
    <text evidence="2">The sequence shown here is derived from an EMBL/GenBank/DDBJ whole genome shotgun (WGS) entry which is preliminary data.</text>
</comment>
<keyword evidence="1" id="KW-0812">Transmembrane</keyword>
<dbReference type="Proteomes" id="UP000295525">
    <property type="component" value="Unassembled WGS sequence"/>
</dbReference>
<keyword evidence="1" id="KW-0472">Membrane</keyword>
<evidence type="ECO:0000313" key="3">
    <source>
        <dbReference type="Proteomes" id="UP000295525"/>
    </source>
</evidence>
<organism evidence="2 3">
    <name type="scientific">Paralcaligenes ureilyticus</name>
    <dbReference type="NCBI Taxonomy" id="627131"/>
    <lineage>
        <taxon>Bacteria</taxon>
        <taxon>Pseudomonadati</taxon>
        <taxon>Pseudomonadota</taxon>
        <taxon>Betaproteobacteria</taxon>
        <taxon>Burkholderiales</taxon>
        <taxon>Alcaligenaceae</taxon>
        <taxon>Paralcaligenes</taxon>
    </lineage>
</organism>
<dbReference type="GO" id="GO:0016020">
    <property type="term" value="C:membrane"/>
    <property type="evidence" value="ECO:0007669"/>
    <property type="project" value="InterPro"/>
</dbReference>
<accession>A0A4R3M7S4</accession>
<keyword evidence="3" id="KW-1185">Reference proteome</keyword>
<feature type="transmembrane region" description="Helical" evidence="1">
    <location>
        <begin position="76"/>
        <end position="97"/>
    </location>
</feature>
<dbReference type="InterPro" id="IPR003425">
    <property type="entry name" value="CCB3/YggT"/>
</dbReference>
<reference evidence="2 3" key="1">
    <citation type="submission" date="2019-03" db="EMBL/GenBank/DDBJ databases">
        <title>Genomic Encyclopedia of Type Strains, Phase IV (KMG-IV): sequencing the most valuable type-strain genomes for metagenomic binning, comparative biology and taxonomic classification.</title>
        <authorList>
            <person name="Goeker M."/>
        </authorList>
    </citation>
    <scope>NUCLEOTIDE SEQUENCE [LARGE SCALE GENOMIC DNA]</scope>
    <source>
        <strain evidence="2 3">DSM 24591</strain>
    </source>
</reference>
<dbReference type="AlphaFoldDB" id="A0A4R3M7S4"/>
<feature type="transmembrane region" description="Helical" evidence="1">
    <location>
        <begin position="172"/>
        <end position="196"/>
    </location>
</feature>
<keyword evidence="1" id="KW-1133">Transmembrane helix</keyword>
<dbReference type="EMBL" id="SMAJ01000004">
    <property type="protein sequence ID" value="TCT09132.1"/>
    <property type="molecule type" value="Genomic_DNA"/>
</dbReference>
<sequence length="198" mass="22039">MWLRKIRGKSTMFSDSLHFIINIAFSLFGIALVIRAWMYAIRLHPFNPYSQAVLRLTDWLVVPIRKVVSPGGRFDWPSLLACWLTAFLLLLLTWVALTGGLPPPASLLPALLASLVTMLKWALNLVLWLTLIQAILSWVNPLAPVMPVLHTLTAPLLDPIRRAMPNLGGIDFSPLVLLVLAQVGMMVLEHLAFSLFGV</sequence>
<protein>
    <submittedName>
        <fullName evidence="2">YggT family protein</fullName>
    </submittedName>
</protein>
<dbReference type="Pfam" id="PF02325">
    <property type="entry name" value="CCB3_YggT"/>
    <property type="match status" value="2"/>
</dbReference>
<feature type="transmembrane region" description="Helical" evidence="1">
    <location>
        <begin position="20"/>
        <end position="40"/>
    </location>
</feature>
<feature type="transmembrane region" description="Helical" evidence="1">
    <location>
        <begin position="109"/>
        <end position="136"/>
    </location>
</feature>
<name>A0A4R3M7S4_9BURK</name>